<feature type="domain" description="RapZ-like N-terminal" evidence="5">
    <location>
        <begin position="1"/>
        <end position="159"/>
    </location>
</feature>
<organism evidence="7 8">
    <name type="scientific">Candidatus Avoscillospira avistercoris</name>
    <dbReference type="NCBI Taxonomy" id="2840707"/>
    <lineage>
        <taxon>Bacteria</taxon>
        <taxon>Bacillati</taxon>
        <taxon>Bacillota</taxon>
        <taxon>Clostridia</taxon>
        <taxon>Eubacteriales</taxon>
        <taxon>Oscillospiraceae</taxon>
        <taxon>Oscillospiraceae incertae sedis</taxon>
        <taxon>Candidatus Avoscillospira</taxon>
    </lineage>
</organism>
<dbReference type="AlphaFoldDB" id="A0A9D1F9R5"/>
<evidence type="ECO:0000256" key="4">
    <source>
        <dbReference type="HAMAP-Rule" id="MF_00636"/>
    </source>
</evidence>
<dbReference type="PANTHER" id="PTHR30448">
    <property type="entry name" value="RNASE ADAPTER PROTEIN RAPZ"/>
    <property type="match status" value="1"/>
</dbReference>
<dbReference type="PIRSF" id="PIRSF005052">
    <property type="entry name" value="P-loopkin"/>
    <property type="match status" value="1"/>
</dbReference>
<dbReference type="HAMAP" id="MF_00636">
    <property type="entry name" value="RapZ_like"/>
    <property type="match status" value="1"/>
</dbReference>
<dbReference type="Pfam" id="PF22740">
    <property type="entry name" value="PapZ_C"/>
    <property type="match status" value="1"/>
</dbReference>
<comment type="caution">
    <text evidence="7">The sequence shown here is derived from an EMBL/GenBank/DDBJ whole genome shotgun (WGS) entry which is preliminary data.</text>
</comment>
<reference evidence="7" key="1">
    <citation type="submission" date="2020-10" db="EMBL/GenBank/DDBJ databases">
        <authorList>
            <person name="Gilroy R."/>
        </authorList>
    </citation>
    <scope>NUCLEOTIDE SEQUENCE</scope>
    <source>
        <strain evidence="7">ChiBcec16-1751</strain>
    </source>
</reference>
<evidence type="ECO:0000259" key="6">
    <source>
        <dbReference type="Pfam" id="PF22740"/>
    </source>
</evidence>
<accession>A0A9D1F9R5</accession>
<dbReference type="Gene3D" id="3.40.50.300">
    <property type="entry name" value="P-loop containing nucleotide triphosphate hydrolases"/>
    <property type="match status" value="1"/>
</dbReference>
<keyword evidence="1 4" id="KW-0547">Nucleotide-binding</keyword>
<feature type="binding site" evidence="4">
    <location>
        <begin position="59"/>
        <end position="62"/>
    </location>
    <ligand>
        <name>GTP</name>
        <dbReference type="ChEBI" id="CHEBI:37565"/>
    </ligand>
</feature>
<feature type="domain" description="RapZ C-terminal" evidence="6">
    <location>
        <begin position="164"/>
        <end position="283"/>
    </location>
</feature>
<dbReference type="InterPro" id="IPR027417">
    <property type="entry name" value="P-loop_NTPase"/>
</dbReference>
<dbReference type="GO" id="GO:0005525">
    <property type="term" value="F:GTP binding"/>
    <property type="evidence" value="ECO:0007669"/>
    <property type="project" value="UniProtKB-UniRule"/>
</dbReference>
<reference evidence="7" key="2">
    <citation type="journal article" date="2021" name="PeerJ">
        <title>Extensive microbial diversity within the chicken gut microbiome revealed by metagenomics and culture.</title>
        <authorList>
            <person name="Gilroy R."/>
            <person name="Ravi A."/>
            <person name="Getino M."/>
            <person name="Pursley I."/>
            <person name="Horton D.L."/>
            <person name="Alikhan N.F."/>
            <person name="Baker D."/>
            <person name="Gharbi K."/>
            <person name="Hall N."/>
            <person name="Watson M."/>
            <person name="Adriaenssens E.M."/>
            <person name="Foster-Nyarko E."/>
            <person name="Jarju S."/>
            <person name="Secka A."/>
            <person name="Antonio M."/>
            <person name="Oren A."/>
            <person name="Chaudhuri R.R."/>
            <person name="La Ragione R."/>
            <person name="Hildebrand F."/>
            <person name="Pallen M.J."/>
        </authorList>
    </citation>
    <scope>NUCLEOTIDE SEQUENCE</scope>
    <source>
        <strain evidence="7">ChiBcec16-1751</strain>
    </source>
</reference>
<dbReference type="PANTHER" id="PTHR30448:SF0">
    <property type="entry name" value="RNASE ADAPTER PROTEIN RAPZ"/>
    <property type="match status" value="1"/>
</dbReference>
<keyword evidence="3 4" id="KW-0342">GTP-binding</keyword>
<evidence type="ECO:0000313" key="7">
    <source>
        <dbReference type="EMBL" id="HIS64336.1"/>
    </source>
</evidence>
<evidence type="ECO:0000313" key="8">
    <source>
        <dbReference type="Proteomes" id="UP000886741"/>
    </source>
</evidence>
<sequence length="286" mass="32334">MQFLIVSGMSGAGKSKALDCLEDLGFYCVDNMPEDLIPQFAQLCMATKSKFEKVALVTDIRSGLTFDGLFMALDSLEKMECEYSIVFVECSKETLVKRYKETRRKHPLTKDGTELLAAVEREQKLLEPIRNRANYIIDTTNLSTGKLRGELVNLFAGEQRDHAMTVNVISFGFKYGLPMDADLVFDVRMLPNPYYIAELKRRTGLEKPVRDFVFSYQQTLDFMEKLEEMMSFSLPLYVEEGKTNLVIAVGCTGGHHRSVAVAKELGDHIARLGFVTTVGHRDISRE</sequence>
<dbReference type="InterPro" id="IPR053931">
    <property type="entry name" value="RapZ_C"/>
</dbReference>
<dbReference type="SUPFAM" id="SSF52540">
    <property type="entry name" value="P-loop containing nucleoside triphosphate hydrolases"/>
    <property type="match status" value="1"/>
</dbReference>
<dbReference type="EMBL" id="DVJJ01000051">
    <property type="protein sequence ID" value="HIS64336.1"/>
    <property type="molecule type" value="Genomic_DNA"/>
</dbReference>
<proteinExistence type="inferred from homology"/>
<dbReference type="InterPro" id="IPR053930">
    <property type="entry name" value="RapZ-like_N"/>
</dbReference>
<dbReference type="NCBIfam" id="NF003828">
    <property type="entry name" value="PRK05416.1"/>
    <property type="match status" value="1"/>
</dbReference>
<evidence type="ECO:0000256" key="2">
    <source>
        <dbReference type="ARBA" id="ARBA00022840"/>
    </source>
</evidence>
<dbReference type="GO" id="GO:0005524">
    <property type="term" value="F:ATP binding"/>
    <property type="evidence" value="ECO:0007669"/>
    <property type="project" value="UniProtKB-UniRule"/>
</dbReference>
<name>A0A9D1F9R5_9FIRM</name>
<evidence type="ECO:0000256" key="3">
    <source>
        <dbReference type="ARBA" id="ARBA00023134"/>
    </source>
</evidence>
<evidence type="ECO:0000259" key="5">
    <source>
        <dbReference type="Pfam" id="PF03668"/>
    </source>
</evidence>
<protein>
    <submittedName>
        <fullName evidence="7">RNase adapter RapZ</fullName>
    </submittedName>
</protein>
<dbReference type="Proteomes" id="UP000886741">
    <property type="component" value="Unassembled WGS sequence"/>
</dbReference>
<feature type="binding site" evidence="4">
    <location>
        <begin position="8"/>
        <end position="15"/>
    </location>
    <ligand>
        <name>ATP</name>
        <dbReference type="ChEBI" id="CHEBI:30616"/>
    </ligand>
</feature>
<dbReference type="InterPro" id="IPR005337">
    <property type="entry name" value="RapZ-like"/>
</dbReference>
<gene>
    <name evidence="7" type="primary">rapZ</name>
    <name evidence="7" type="ORF">IAA83_03060</name>
</gene>
<evidence type="ECO:0000256" key="1">
    <source>
        <dbReference type="ARBA" id="ARBA00022741"/>
    </source>
</evidence>
<keyword evidence="2 4" id="KW-0067">ATP-binding</keyword>
<dbReference type="Pfam" id="PF03668">
    <property type="entry name" value="RapZ-like_N"/>
    <property type="match status" value="1"/>
</dbReference>